<evidence type="ECO:0000313" key="2">
    <source>
        <dbReference type="Proteomes" id="UP001396898"/>
    </source>
</evidence>
<evidence type="ECO:0000313" key="1">
    <source>
        <dbReference type="EMBL" id="KAK8033645.1"/>
    </source>
</evidence>
<organism evidence="1 2">
    <name type="scientific">Apiospora marii</name>
    <dbReference type="NCBI Taxonomy" id="335849"/>
    <lineage>
        <taxon>Eukaryota</taxon>
        <taxon>Fungi</taxon>
        <taxon>Dikarya</taxon>
        <taxon>Ascomycota</taxon>
        <taxon>Pezizomycotina</taxon>
        <taxon>Sordariomycetes</taxon>
        <taxon>Xylariomycetidae</taxon>
        <taxon>Amphisphaeriales</taxon>
        <taxon>Apiosporaceae</taxon>
        <taxon>Apiospora</taxon>
    </lineage>
</organism>
<keyword evidence="2" id="KW-1185">Reference proteome</keyword>
<sequence length="75" mass="8279">MNKTKSDEPVSRPVTTSDVLAFLVKPKHWLGAIIRATTTDLSCRKACLIPEYSLVYSIPIIVQNLGYNSVVTASR</sequence>
<gene>
    <name evidence="1" type="ORF">PG991_003043</name>
</gene>
<dbReference type="Proteomes" id="UP001396898">
    <property type="component" value="Unassembled WGS sequence"/>
</dbReference>
<comment type="caution">
    <text evidence="1">The sequence shown here is derived from an EMBL/GenBank/DDBJ whole genome shotgun (WGS) entry which is preliminary data.</text>
</comment>
<reference evidence="1 2" key="1">
    <citation type="submission" date="2023-01" db="EMBL/GenBank/DDBJ databases">
        <title>Analysis of 21 Apiospora genomes using comparative genomics revels a genus with tremendous synthesis potential of carbohydrate active enzymes and secondary metabolites.</title>
        <authorList>
            <person name="Sorensen T."/>
        </authorList>
    </citation>
    <scope>NUCLEOTIDE SEQUENCE [LARGE SCALE GENOMIC DNA]</scope>
    <source>
        <strain evidence="1 2">CBS 20057</strain>
    </source>
</reference>
<dbReference type="EMBL" id="JAQQWI010000006">
    <property type="protein sequence ID" value="KAK8033645.1"/>
    <property type="molecule type" value="Genomic_DNA"/>
</dbReference>
<name>A0ABR1SH28_9PEZI</name>
<proteinExistence type="predicted"/>
<protein>
    <submittedName>
        <fullName evidence="1">Uncharacterized protein</fullName>
    </submittedName>
</protein>
<accession>A0ABR1SH28</accession>